<gene>
    <name evidence="2" type="ORF">ACJDUG_09060</name>
</gene>
<comment type="caution">
    <text evidence="2">The sequence shown here is derived from an EMBL/GenBank/DDBJ whole genome shotgun (WGS) entry which is preliminary data.</text>
</comment>
<dbReference type="InterPro" id="IPR036866">
    <property type="entry name" value="RibonucZ/Hydroxyglut_hydro"/>
</dbReference>
<organism evidence="2 3">
    <name type="scientific">Candidatus Clostridium stratigraminis</name>
    <dbReference type="NCBI Taxonomy" id="3381661"/>
    <lineage>
        <taxon>Bacteria</taxon>
        <taxon>Bacillati</taxon>
        <taxon>Bacillota</taxon>
        <taxon>Clostridia</taxon>
        <taxon>Eubacteriales</taxon>
        <taxon>Clostridiaceae</taxon>
        <taxon>Clostridium</taxon>
    </lineage>
</organism>
<dbReference type="Pfam" id="PF00753">
    <property type="entry name" value="Lactamase_B"/>
    <property type="match status" value="1"/>
</dbReference>
<dbReference type="EMBL" id="JBJHZZ010000004">
    <property type="protein sequence ID" value="MFL0247121.1"/>
    <property type="molecule type" value="Genomic_DNA"/>
</dbReference>
<evidence type="ECO:0000313" key="3">
    <source>
        <dbReference type="Proteomes" id="UP001623591"/>
    </source>
</evidence>
<proteinExistence type="predicted"/>
<dbReference type="Proteomes" id="UP001623591">
    <property type="component" value="Unassembled WGS sequence"/>
</dbReference>
<sequence length="194" mass="22289">MNILKLTCKMTNCYLVEYSSGWIMIDTDFPETLNQMLHLIKQYDIKISDIKYLVVTHFHPDHAGFAQNLKNLGVKLIVHECQIPYVNKLNDFFKKNPKFNFTDIILEDNIVIYNDKSRSFLKVLGIDGEIIKTPGHTDDSISLVIDGCCVFTGDLPAFDLIEAYDDQTIKNSWKLIKEQNITEIYSAHGASYMI</sequence>
<dbReference type="SUPFAM" id="SSF56281">
    <property type="entry name" value="Metallo-hydrolase/oxidoreductase"/>
    <property type="match status" value="1"/>
</dbReference>
<accession>A0ABW8T4V5</accession>
<dbReference type="SMART" id="SM00849">
    <property type="entry name" value="Lactamase_B"/>
    <property type="match status" value="1"/>
</dbReference>
<protein>
    <submittedName>
        <fullName evidence="2">MBL fold metallo-hydrolase</fullName>
    </submittedName>
</protein>
<dbReference type="InterPro" id="IPR050855">
    <property type="entry name" value="NDM-1-like"/>
</dbReference>
<feature type="domain" description="Metallo-beta-lactamase" evidence="1">
    <location>
        <begin position="10"/>
        <end position="188"/>
    </location>
</feature>
<dbReference type="RefSeq" id="WP_406769566.1">
    <property type="nucleotide sequence ID" value="NZ_JBJHZZ010000004.1"/>
</dbReference>
<dbReference type="PANTHER" id="PTHR42951:SF17">
    <property type="entry name" value="METALLO-BETA-LACTAMASE DOMAIN-CONTAINING PROTEIN"/>
    <property type="match status" value="1"/>
</dbReference>
<reference evidence="2 3" key="1">
    <citation type="submission" date="2024-11" db="EMBL/GenBank/DDBJ databases">
        <authorList>
            <person name="Heng Y.C."/>
            <person name="Lim A.C.H."/>
            <person name="Lee J.K.Y."/>
            <person name="Kittelmann S."/>
        </authorList>
    </citation>
    <scope>NUCLEOTIDE SEQUENCE [LARGE SCALE GENOMIC DNA]</scope>
    <source>
        <strain evidence="2 3">WILCCON 0185</strain>
    </source>
</reference>
<evidence type="ECO:0000313" key="2">
    <source>
        <dbReference type="EMBL" id="MFL0247121.1"/>
    </source>
</evidence>
<name>A0ABW8T4V5_9CLOT</name>
<keyword evidence="3" id="KW-1185">Reference proteome</keyword>
<evidence type="ECO:0000259" key="1">
    <source>
        <dbReference type="SMART" id="SM00849"/>
    </source>
</evidence>
<dbReference type="Gene3D" id="3.60.15.10">
    <property type="entry name" value="Ribonuclease Z/Hydroxyacylglutathione hydrolase-like"/>
    <property type="match status" value="1"/>
</dbReference>
<dbReference type="PANTHER" id="PTHR42951">
    <property type="entry name" value="METALLO-BETA-LACTAMASE DOMAIN-CONTAINING"/>
    <property type="match status" value="1"/>
</dbReference>
<dbReference type="InterPro" id="IPR001279">
    <property type="entry name" value="Metallo-B-lactamas"/>
</dbReference>